<name>A0ABP7DGH7_9MICC</name>
<dbReference type="Gene3D" id="3.30.450.20">
    <property type="entry name" value="PAS domain"/>
    <property type="match status" value="1"/>
</dbReference>
<protein>
    <recommendedName>
        <fullName evidence="3">Cache domain-containing protein</fullName>
    </recommendedName>
</protein>
<organism evidence="1 2">
    <name type="scientific">Arthrobacter ginkgonis</name>
    <dbReference type="NCBI Taxonomy" id="1630594"/>
    <lineage>
        <taxon>Bacteria</taxon>
        <taxon>Bacillati</taxon>
        <taxon>Actinomycetota</taxon>
        <taxon>Actinomycetes</taxon>
        <taxon>Micrococcales</taxon>
        <taxon>Micrococcaceae</taxon>
        <taxon>Arthrobacter</taxon>
    </lineage>
</organism>
<evidence type="ECO:0008006" key="3">
    <source>
        <dbReference type="Google" id="ProtNLM"/>
    </source>
</evidence>
<evidence type="ECO:0000313" key="1">
    <source>
        <dbReference type="EMBL" id="GAA3704033.1"/>
    </source>
</evidence>
<dbReference type="RefSeq" id="WP_345154601.1">
    <property type="nucleotide sequence ID" value="NZ_BAABEO010000035.1"/>
</dbReference>
<dbReference type="EMBL" id="BAABEO010000035">
    <property type="protein sequence ID" value="GAA3704033.1"/>
    <property type="molecule type" value="Genomic_DNA"/>
</dbReference>
<accession>A0ABP7DGH7</accession>
<proteinExistence type="predicted"/>
<comment type="caution">
    <text evidence="1">The sequence shown here is derived from an EMBL/GenBank/DDBJ whole genome shotgun (WGS) entry which is preliminary data.</text>
</comment>
<evidence type="ECO:0000313" key="2">
    <source>
        <dbReference type="Proteomes" id="UP001500752"/>
    </source>
</evidence>
<sequence>MTTEPLSDVLGRTAEAVASRIGGLVDDLQAIEAQLAAAVAKMGHVPRRAELSFLKPLFEDLLVRNGGLIDGAGIAYEPGTLADVEYWLDWWRIQATGHPKFIRHDLNPSSLRYYDYSARDWFRIPRTAGHPVAIGPYIDMGGINVNTVTLTAPARTVHGTHVLGCDVSLSALETIFIKAVRTLDPTVILVGPNARIIASNSPLLVVGTLADLTKAVVNQPLLPAKYEQLPWNLVVANH</sequence>
<dbReference type="CDD" id="cd12913">
    <property type="entry name" value="PDC1_MCP_like"/>
    <property type="match status" value="1"/>
</dbReference>
<dbReference type="Proteomes" id="UP001500752">
    <property type="component" value="Unassembled WGS sequence"/>
</dbReference>
<reference evidence="2" key="1">
    <citation type="journal article" date="2019" name="Int. J. Syst. Evol. Microbiol.">
        <title>The Global Catalogue of Microorganisms (GCM) 10K type strain sequencing project: providing services to taxonomists for standard genome sequencing and annotation.</title>
        <authorList>
            <consortium name="The Broad Institute Genomics Platform"/>
            <consortium name="The Broad Institute Genome Sequencing Center for Infectious Disease"/>
            <person name="Wu L."/>
            <person name="Ma J."/>
        </authorList>
    </citation>
    <scope>NUCLEOTIDE SEQUENCE [LARGE SCALE GENOMIC DNA]</scope>
    <source>
        <strain evidence="2">JCM 30742</strain>
    </source>
</reference>
<gene>
    <name evidence="1" type="ORF">GCM10023081_45490</name>
</gene>
<keyword evidence="2" id="KW-1185">Reference proteome</keyword>